<evidence type="ECO:0000256" key="3">
    <source>
        <dbReference type="ARBA" id="ARBA00007171"/>
    </source>
</evidence>
<dbReference type="Pfam" id="PF00905">
    <property type="entry name" value="Transpeptidase"/>
    <property type="match status" value="1"/>
</dbReference>
<evidence type="ECO:0000256" key="7">
    <source>
        <dbReference type="SAM" id="SignalP"/>
    </source>
</evidence>
<dbReference type="GO" id="GO:0009002">
    <property type="term" value="F:serine-type D-Ala-D-Ala carboxypeptidase activity"/>
    <property type="evidence" value="ECO:0007669"/>
    <property type="project" value="UniProtKB-EC"/>
</dbReference>
<proteinExistence type="inferred from homology"/>
<evidence type="ECO:0000259" key="9">
    <source>
        <dbReference type="Pfam" id="PF03717"/>
    </source>
</evidence>
<dbReference type="EC" id="3.4.16.4" evidence="4"/>
<dbReference type="SUPFAM" id="SSF56601">
    <property type="entry name" value="beta-lactamase/transpeptidase-like"/>
    <property type="match status" value="1"/>
</dbReference>
<dbReference type="SUPFAM" id="SSF56519">
    <property type="entry name" value="Penicillin binding protein dimerisation domain"/>
    <property type="match status" value="1"/>
</dbReference>
<dbReference type="GO" id="GO:0005886">
    <property type="term" value="C:plasma membrane"/>
    <property type="evidence" value="ECO:0007669"/>
    <property type="project" value="TreeGrafter"/>
</dbReference>
<feature type="chain" id="PRO_5038413685" description="serine-type D-Ala-D-Ala carboxypeptidase" evidence="7">
    <location>
        <begin position="21"/>
        <end position="675"/>
    </location>
</feature>
<dbReference type="InterPro" id="IPR050515">
    <property type="entry name" value="Beta-lactam/transpept"/>
</dbReference>
<dbReference type="KEGG" id="hmn:HM131_13900"/>
<dbReference type="InterPro" id="IPR001460">
    <property type="entry name" value="PCN-bd_Tpept"/>
</dbReference>
<evidence type="ECO:0000313" key="12">
    <source>
        <dbReference type="Proteomes" id="UP000192527"/>
    </source>
</evidence>
<evidence type="ECO:0000259" key="8">
    <source>
        <dbReference type="Pfam" id="PF00905"/>
    </source>
</evidence>
<dbReference type="InterPro" id="IPR036138">
    <property type="entry name" value="PBP_dimer_sf"/>
</dbReference>
<dbReference type="Pfam" id="PF03717">
    <property type="entry name" value="PBP_dimer"/>
    <property type="match status" value="1"/>
</dbReference>
<dbReference type="PANTHER" id="PTHR30627:SF25">
    <property type="entry name" value="PENICILLIN-BINDING PROTEIN 3"/>
    <property type="match status" value="1"/>
</dbReference>
<dbReference type="EMBL" id="CP020772">
    <property type="protein sequence ID" value="ARI77873.1"/>
    <property type="molecule type" value="Genomic_DNA"/>
</dbReference>
<dbReference type="GO" id="GO:0008658">
    <property type="term" value="F:penicillin binding"/>
    <property type="evidence" value="ECO:0007669"/>
    <property type="project" value="InterPro"/>
</dbReference>
<dbReference type="OrthoDB" id="9766847at2"/>
<protein>
    <recommendedName>
        <fullName evidence="4">serine-type D-Ala-D-Ala carboxypeptidase</fullName>
        <ecNumber evidence="4">3.4.16.4</ecNumber>
    </recommendedName>
</protein>
<comment type="catalytic activity">
    <reaction evidence="6">
        <text>Preferential cleavage: (Ac)2-L-Lys-D-Ala-|-D-Ala. Also transpeptidation of peptidyl-alanyl moieties that are N-acyl substituents of D-alanine.</text>
        <dbReference type="EC" id="3.4.16.4"/>
    </reaction>
</comment>
<evidence type="ECO:0000313" key="11">
    <source>
        <dbReference type="EMBL" id="ARI77873.1"/>
    </source>
</evidence>
<gene>
    <name evidence="11" type="ORF">HM131_13900</name>
</gene>
<dbReference type="STRING" id="402384.HM131_13900"/>
<dbReference type="InterPro" id="IPR012338">
    <property type="entry name" value="Beta-lactam/transpept-like"/>
</dbReference>
<dbReference type="InterPro" id="IPR007887">
    <property type="entry name" value="MecA_N"/>
</dbReference>
<dbReference type="Gene3D" id="3.90.1310.10">
    <property type="entry name" value="Penicillin-binding protein 2a (Domain 2)"/>
    <property type="match status" value="1"/>
</dbReference>
<dbReference type="Proteomes" id="UP000192527">
    <property type="component" value="Chromosome"/>
</dbReference>
<evidence type="ECO:0000259" key="10">
    <source>
        <dbReference type="Pfam" id="PF05223"/>
    </source>
</evidence>
<evidence type="ECO:0000256" key="1">
    <source>
        <dbReference type="ARBA" id="ARBA00004370"/>
    </source>
</evidence>
<dbReference type="UniPathway" id="UPA00219"/>
<dbReference type="Gene3D" id="3.10.450.100">
    <property type="entry name" value="NTF2-like, domain 1"/>
    <property type="match status" value="1"/>
</dbReference>
<comment type="similarity">
    <text evidence="3">Belongs to the transpeptidase family.</text>
</comment>
<feature type="domain" description="Penicillin-binding protein dimerisation" evidence="9">
    <location>
        <begin position="155"/>
        <end position="324"/>
    </location>
</feature>
<dbReference type="GO" id="GO:0071972">
    <property type="term" value="F:peptidoglycan L,D-transpeptidase activity"/>
    <property type="evidence" value="ECO:0007669"/>
    <property type="project" value="TreeGrafter"/>
</dbReference>
<sequence length="675" mass="75213">MKLLKSLVLFLAFLTLVSCSQQPKPEDTFKQYMKAWENQEYEKMYSLISESSKESITQEEFSERYATIYEGINMEELAISFELPEEEPDYDKEEKPTFEYQVSMNSLGGKIDFSHKAELVYQEGEEEGQWLLNWTPSMIFAGMNEGDKVRARVLSPERGEIFDQNGKDLAVNGTVKEVGLVPERMAETEEKKEEAKEELAAILDISVDVINQRLEQKWVKPNSFVPLTSIAKSEEKRMASIAEIQGTLIQDKSARVYPLGEAAAHLTGYVRKINAEQLEERKDEGYTATSIIGQAGLEAVLEKELRGTKGGRVYIENSEGNEKEVLAEQEPEDGRDVNLTIRSDLQQTVYEQLKGDSGSSAAINPTTGEVYALVSSPAYDPNEFVLGISGERYTELRESPGRPLVNKFTKTYAPGSTFKPITASIGLETDTINPSEEMSIPNKTYTQDGWGGYAVTRVDGANVDKQVTLRDALVRSDNIYFARSILEIGGETFLQEAKEFGFGEEIPFPYPITSSQLLNEETFGKETLIADTGYGQGQVEMSTLHLAMSYTPFVTDGTLLKPVLMKEDETAQPWHENIMSPETAATVRESLQAVVETPEGTGYEPQLSGIELAGKTGTAELKQSLEVKNGQENGWFVAWNTDSSDLLVSMMIEDVEGGSHYVVPKVKNVFKESMQ</sequence>
<feature type="domain" description="Penicillin-binding protein transpeptidase" evidence="8">
    <location>
        <begin position="360"/>
        <end position="674"/>
    </location>
</feature>
<dbReference type="InterPro" id="IPR032710">
    <property type="entry name" value="NTF2-like_dom_sf"/>
</dbReference>
<comment type="pathway">
    <text evidence="2">Cell wall biogenesis; peptidoglycan biosynthesis.</text>
</comment>
<dbReference type="RefSeq" id="WP_085030334.1">
    <property type="nucleotide sequence ID" value="NZ_CP020772.1"/>
</dbReference>
<reference evidence="11 12" key="1">
    <citation type="submission" date="2017-04" db="EMBL/GenBank/DDBJ databases">
        <title>The whole genome sequencing and assembly of Halobacillus mangrovi strain.</title>
        <authorList>
            <person name="Lee S.-J."/>
            <person name="Park M.-K."/>
            <person name="Kim J.-Y."/>
            <person name="Lee Y.-J."/>
            <person name="Yi H."/>
            <person name="Bahn Y.-S."/>
            <person name="Kim J.F."/>
            <person name="Lee D.-W."/>
        </authorList>
    </citation>
    <scope>NUCLEOTIDE SEQUENCE [LARGE SCALE GENOMIC DNA]</scope>
    <source>
        <strain evidence="11 12">KTB 131</strain>
    </source>
</reference>
<dbReference type="SUPFAM" id="SSF54427">
    <property type="entry name" value="NTF2-like"/>
    <property type="match status" value="1"/>
</dbReference>
<dbReference type="Gene3D" id="3.30.1390.30">
    <property type="entry name" value="Penicillin-binding protein 2a, domain 3"/>
    <property type="match status" value="1"/>
</dbReference>
<evidence type="ECO:0000256" key="4">
    <source>
        <dbReference type="ARBA" id="ARBA00012448"/>
    </source>
</evidence>
<feature type="signal peptide" evidence="7">
    <location>
        <begin position="1"/>
        <end position="20"/>
    </location>
</feature>
<dbReference type="AlphaFoldDB" id="A0A1W5ZX73"/>
<accession>A0A1W5ZX73</accession>
<keyword evidence="5" id="KW-0472">Membrane</keyword>
<comment type="subcellular location">
    <subcellularLocation>
        <location evidence="1">Membrane</location>
    </subcellularLocation>
</comment>
<name>A0A1W5ZX73_9BACI</name>
<dbReference type="Gene3D" id="3.40.710.10">
    <property type="entry name" value="DD-peptidase/beta-lactamase superfamily"/>
    <property type="match status" value="1"/>
</dbReference>
<dbReference type="GO" id="GO:0071555">
    <property type="term" value="P:cell wall organization"/>
    <property type="evidence" value="ECO:0007669"/>
    <property type="project" value="TreeGrafter"/>
</dbReference>
<organism evidence="11 12">
    <name type="scientific">Halobacillus mangrovi</name>
    <dbReference type="NCBI Taxonomy" id="402384"/>
    <lineage>
        <taxon>Bacteria</taxon>
        <taxon>Bacillati</taxon>
        <taxon>Bacillota</taxon>
        <taxon>Bacilli</taxon>
        <taxon>Bacillales</taxon>
        <taxon>Bacillaceae</taxon>
        <taxon>Halobacillus</taxon>
    </lineage>
</organism>
<dbReference type="Pfam" id="PF05223">
    <property type="entry name" value="MecA_N"/>
    <property type="match status" value="1"/>
</dbReference>
<keyword evidence="12" id="KW-1185">Reference proteome</keyword>
<dbReference type="InterPro" id="IPR005311">
    <property type="entry name" value="PBP_dimer"/>
</dbReference>
<dbReference type="PROSITE" id="PS51257">
    <property type="entry name" value="PROKAR_LIPOPROTEIN"/>
    <property type="match status" value="1"/>
</dbReference>
<dbReference type="PANTHER" id="PTHR30627">
    <property type="entry name" value="PEPTIDOGLYCAN D,D-TRANSPEPTIDASE"/>
    <property type="match status" value="1"/>
</dbReference>
<evidence type="ECO:0000256" key="5">
    <source>
        <dbReference type="ARBA" id="ARBA00023136"/>
    </source>
</evidence>
<evidence type="ECO:0000256" key="6">
    <source>
        <dbReference type="ARBA" id="ARBA00034000"/>
    </source>
</evidence>
<keyword evidence="7" id="KW-0732">Signal</keyword>
<feature type="domain" description="NTF2-like N-terminal transpeptidase" evidence="10">
    <location>
        <begin position="24"/>
        <end position="147"/>
    </location>
</feature>
<dbReference type="GO" id="GO:0009252">
    <property type="term" value="P:peptidoglycan biosynthetic process"/>
    <property type="evidence" value="ECO:0007669"/>
    <property type="project" value="UniProtKB-UniPathway"/>
</dbReference>
<dbReference type="GO" id="GO:0046677">
    <property type="term" value="P:response to antibiotic"/>
    <property type="evidence" value="ECO:0007669"/>
    <property type="project" value="InterPro"/>
</dbReference>
<evidence type="ECO:0000256" key="2">
    <source>
        <dbReference type="ARBA" id="ARBA00004752"/>
    </source>
</evidence>